<evidence type="ECO:0000313" key="2">
    <source>
        <dbReference type="Proteomes" id="UP001066276"/>
    </source>
</evidence>
<evidence type="ECO:0008006" key="3">
    <source>
        <dbReference type="Google" id="ProtNLM"/>
    </source>
</evidence>
<organism evidence="1 2">
    <name type="scientific">Pleurodeles waltl</name>
    <name type="common">Iberian ribbed newt</name>
    <dbReference type="NCBI Taxonomy" id="8319"/>
    <lineage>
        <taxon>Eukaryota</taxon>
        <taxon>Metazoa</taxon>
        <taxon>Chordata</taxon>
        <taxon>Craniata</taxon>
        <taxon>Vertebrata</taxon>
        <taxon>Euteleostomi</taxon>
        <taxon>Amphibia</taxon>
        <taxon>Batrachia</taxon>
        <taxon>Caudata</taxon>
        <taxon>Salamandroidea</taxon>
        <taxon>Salamandridae</taxon>
        <taxon>Pleurodelinae</taxon>
        <taxon>Pleurodeles</taxon>
    </lineage>
</organism>
<gene>
    <name evidence="1" type="ORF">NDU88_004206</name>
</gene>
<protein>
    <recommendedName>
        <fullName evidence="3">t-SNARE coiled-coil homology domain-containing protein</fullName>
    </recommendedName>
</protein>
<reference evidence="1" key="1">
    <citation type="journal article" date="2022" name="bioRxiv">
        <title>Sequencing and chromosome-scale assembly of the giantPleurodeles waltlgenome.</title>
        <authorList>
            <person name="Brown T."/>
            <person name="Elewa A."/>
            <person name="Iarovenko S."/>
            <person name="Subramanian E."/>
            <person name="Araus A.J."/>
            <person name="Petzold A."/>
            <person name="Susuki M."/>
            <person name="Suzuki K.-i.T."/>
            <person name="Hayashi T."/>
            <person name="Toyoda A."/>
            <person name="Oliveira C."/>
            <person name="Osipova E."/>
            <person name="Leigh N.D."/>
            <person name="Simon A."/>
            <person name="Yun M.H."/>
        </authorList>
    </citation>
    <scope>NUCLEOTIDE SEQUENCE</scope>
    <source>
        <strain evidence="1">20211129_DDA</strain>
        <tissue evidence="1">Liver</tissue>
    </source>
</reference>
<comment type="caution">
    <text evidence="1">The sequence shown here is derived from an EMBL/GenBank/DDBJ whole genome shotgun (WGS) entry which is preliminary data.</text>
</comment>
<proteinExistence type="predicted"/>
<evidence type="ECO:0000313" key="1">
    <source>
        <dbReference type="EMBL" id="KAJ1216605.1"/>
    </source>
</evidence>
<keyword evidence="2" id="KW-1185">Reference proteome</keyword>
<dbReference type="AlphaFoldDB" id="A0AAV7WRN1"/>
<accession>A0AAV7WRN1</accession>
<name>A0AAV7WRN1_PLEWA</name>
<dbReference type="EMBL" id="JANPWB010000001">
    <property type="protein sequence ID" value="KAJ1216605.1"/>
    <property type="molecule type" value="Genomic_DNA"/>
</dbReference>
<dbReference type="Proteomes" id="UP001066276">
    <property type="component" value="Chromosome 1_1"/>
</dbReference>
<sequence>MTTQAAMEAAAMEAESPTLHVVMEAIKGIRTSLESQIDSVMTEVDLLRVDLRNMGSRVKEVADAAASLREDAASLKTQALLDPLDRCPQKKKKHRHRLILPTGALRREKHSNGQLAAVVHKEDAIMQMLATDLPYCYDAYPNMGTGGPIRRHSCGVG</sequence>